<evidence type="ECO:0000313" key="2">
    <source>
        <dbReference type="EMBL" id="KRL95903.1"/>
    </source>
</evidence>
<gene>
    <name evidence="2" type="ORF">FD28_GL002132</name>
</gene>
<dbReference type="EMBL" id="AZFS01000044">
    <property type="protein sequence ID" value="KRL95903.1"/>
    <property type="molecule type" value="Genomic_DNA"/>
</dbReference>
<dbReference type="InterPro" id="IPR029491">
    <property type="entry name" value="Helicase_HTH"/>
</dbReference>
<evidence type="ECO:0000259" key="1">
    <source>
        <dbReference type="Pfam" id="PF14493"/>
    </source>
</evidence>
<dbReference type="AlphaFoldDB" id="A0A0R1URT7"/>
<dbReference type="PATRIC" id="fig|1423753.3.peg.2239"/>
<name>A0A0R1URT7_9LACO</name>
<dbReference type="Pfam" id="PF14493">
    <property type="entry name" value="HTH_40"/>
    <property type="match status" value="1"/>
</dbReference>
<accession>A0A0R1URT7</accession>
<dbReference type="RefSeq" id="WP_057732594.1">
    <property type="nucleotide sequence ID" value="NZ_AZFS01000044.1"/>
</dbReference>
<dbReference type="STRING" id="1423753.FD28_GL002132"/>
<protein>
    <recommendedName>
        <fullName evidence="1">Helicase Helix-turn-helix domain-containing protein</fullName>
    </recommendedName>
</protein>
<comment type="caution">
    <text evidence="2">The sequence shown here is derived from an EMBL/GenBank/DDBJ whole genome shotgun (WGS) entry which is preliminary data.</text>
</comment>
<proteinExistence type="predicted"/>
<sequence>MEAADLLALLDQQQFRRLRVIENLLRERKTVSTLYWGQRYHLLYLVGLAKKLPRGALDAPARELQQRGFITVGETPDQIRLSPAGQAAQAQTRYYQPQTQATWSQLDLMAARQRILLAVQVVSQYAHSTKRYYPLTTDLETRQAVRRWFYQVKSARLSEQTFVSLQKSLEQLPEATASVVTALFTGYQQPGLTAEQLAREQQRTPWEITLMQLDGVMQIAGDAQAEDQPLTRLLRSVWRSPVTRSAQQTLAAMGQGRSLEQIAAARRIKPSTAREHLLEAAILLPRDQFPYDWILTPTMRQEFANVLTGPIDDWQYTAMPQALQDRYAFFYFRLYAIWCDKRGVEDA</sequence>
<keyword evidence="3" id="KW-1185">Reference proteome</keyword>
<dbReference type="OrthoDB" id="2146354at2"/>
<reference evidence="2 3" key="1">
    <citation type="journal article" date="2015" name="Genome Announc.">
        <title>Expanding the biotechnology potential of lactobacilli through comparative genomics of 213 strains and associated genera.</title>
        <authorList>
            <person name="Sun Z."/>
            <person name="Harris H.M."/>
            <person name="McCann A."/>
            <person name="Guo C."/>
            <person name="Argimon S."/>
            <person name="Zhang W."/>
            <person name="Yang X."/>
            <person name="Jeffery I.B."/>
            <person name="Cooney J.C."/>
            <person name="Kagawa T.F."/>
            <person name="Liu W."/>
            <person name="Song Y."/>
            <person name="Salvetti E."/>
            <person name="Wrobel A."/>
            <person name="Rasinkangas P."/>
            <person name="Parkhill J."/>
            <person name="Rea M.C."/>
            <person name="O'Sullivan O."/>
            <person name="Ritari J."/>
            <person name="Douillard F.P."/>
            <person name="Paul Ross R."/>
            <person name="Yang R."/>
            <person name="Briner A.E."/>
            <person name="Felis G.E."/>
            <person name="de Vos W.M."/>
            <person name="Barrangou R."/>
            <person name="Klaenhammer T.R."/>
            <person name="Caufield P.W."/>
            <person name="Cui Y."/>
            <person name="Zhang H."/>
            <person name="O'Toole P.W."/>
        </authorList>
    </citation>
    <scope>NUCLEOTIDE SEQUENCE [LARGE SCALE GENOMIC DNA]</scope>
    <source>
        <strain evidence="2 3">DSM 16381</strain>
    </source>
</reference>
<evidence type="ECO:0000313" key="3">
    <source>
        <dbReference type="Proteomes" id="UP000051580"/>
    </source>
</evidence>
<dbReference type="Proteomes" id="UP000051580">
    <property type="component" value="Unassembled WGS sequence"/>
</dbReference>
<feature type="domain" description="Helicase Helix-turn-helix" evidence="1">
    <location>
        <begin position="245"/>
        <end position="335"/>
    </location>
</feature>
<organism evidence="2 3">
    <name type="scientific">Levilactobacillus hammesii DSM 16381</name>
    <dbReference type="NCBI Taxonomy" id="1423753"/>
    <lineage>
        <taxon>Bacteria</taxon>
        <taxon>Bacillati</taxon>
        <taxon>Bacillota</taxon>
        <taxon>Bacilli</taxon>
        <taxon>Lactobacillales</taxon>
        <taxon>Lactobacillaceae</taxon>
        <taxon>Levilactobacillus</taxon>
    </lineage>
</organism>